<reference evidence="1 2" key="1">
    <citation type="journal article" date="2010" name="Nature">
        <title>Genome sequencing and analysis of the model grass Brachypodium distachyon.</title>
        <authorList>
            <consortium name="International Brachypodium Initiative"/>
        </authorList>
    </citation>
    <scope>NUCLEOTIDE SEQUENCE [LARGE SCALE GENOMIC DNA]</scope>
    <source>
        <strain evidence="1 2">Bd21</strain>
    </source>
</reference>
<evidence type="ECO:0000313" key="2">
    <source>
        <dbReference type="EnsemblPlants" id="PNT70283"/>
    </source>
</evidence>
<dbReference type="Gramene" id="PNT70283">
    <property type="protein sequence ID" value="PNT70283"/>
    <property type="gene ID" value="BRADI_2g09202v3"/>
</dbReference>
<dbReference type="EMBL" id="CM000881">
    <property type="protein sequence ID" value="PNT70283.1"/>
    <property type="molecule type" value="Genomic_DNA"/>
</dbReference>
<evidence type="ECO:0000313" key="1">
    <source>
        <dbReference type="EMBL" id="PNT70283.1"/>
    </source>
</evidence>
<reference evidence="2" key="3">
    <citation type="submission" date="2018-08" db="UniProtKB">
        <authorList>
            <consortium name="EnsemblPlants"/>
        </authorList>
    </citation>
    <scope>IDENTIFICATION</scope>
    <source>
        <strain evidence="2">cv. Bd21</strain>
    </source>
</reference>
<organism evidence="1">
    <name type="scientific">Brachypodium distachyon</name>
    <name type="common">Purple false brome</name>
    <name type="synonym">Trachynia distachya</name>
    <dbReference type="NCBI Taxonomy" id="15368"/>
    <lineage>
        <taxon>Eukaryota</taxon>
        <taxon>Viridiplantae</taxon>
        <taxon>Streptophyta</taxon>
        <taxon>Embryophyta</taxon>
        <taxon>Tracheophyta</taxon>
        <taxon>Spermatophyta</taxon>
        <taxon>Magnoliopsida</taxon>
        <taxon>Liliopsida</taxon>
        <taxon>Poales</taxon>
        <taxon>Poaceae</taxon>
        <taxon>BOP clade</taxon>
        <taxon>Pooideae</taxon>
        <taxon>Stipodae</taxon>
        <taxon>Brachypodieae</taxon>
        <taxon>Brachypodium</taxon>
    </lineage>
</organism>
<dbReference type="EnsemblPlants" id="PNT70283">
    <property type="protein sequence ID" value="PNT70283"/>
    <property type="gene ID" value="BRADI_2g09202v3"/>
</dbReference>
<name>A0A2K2D7P1_BRADI</name>
<dbReference type="Proteomes" id="UP000008810">
    <property type="component" value="Chromosome 2"/>
</dbReference>
<gene>
    <name evidence="1" type="ORF">BRADI_2g09202v3</name>
</gene>
<sequence length="86" mass="9749">MAVIHQPGTDSPRTIHLPPPFLPPHLWFPIDLSPFQCYVRAVQECEEMPLECENHRVNQPQAPMSLQCLHSSISKSPLTLNSYCTP</sequence>
<evidence type="ECO:0000313" key="3">
    <source>
        <dbReference type="Proteomes" id="UP000008810"/>
    </source>
</evidence>
<proteinExistence type="predicted"/>
<dbReference type="AlphaFoldDB" id="A0A2K2D7P1"/>
<protein>
    <submittedName>
        <fullName evidence="1 2">Uncharacterized protein</fullName>
    </submittedName>
</protein>
<accession>A0A2K2D7P1</accession>
<keyword evidence="3" id="KW-1185">Reference proteome</keyword>
<reference evidence="1" key="2">
    <citation type="submission" date="2017-06" db="EMBL/GenBank/DDBJ databases">
        <title>WGS assembly of Brachypodium distachyon.</title>
        <authorList>
            <consortium name="The International Brachypodium Initiative"/>
            <person name="Lucas S."/>
            <person name="Harmon-Smith M."/>
            <person name="Lail K."/>
            <person name="Tice H."/>
            <person name="Grimwood J."/>
            <person name="Bruce D."/>
            <person name="Barry K."/>
            <person name="Shu S."/>
            <person name="Lindquist E."/>
            <person name="Wang M."/>
            <person name="Pitluck S."/>
            <person name="Vogel J.P."/>
            <person name="Garvin D.F."/>
            <person name="Mockler T.C."/>
            <person name="Schmutz J."/>
            <person name="Rokhsar D."/>
            <person name="Bevan M.W."/>
        </authorList>
    </citation>
    <scope>NUCLEOTIDE SEQUENCE</scope>
    <source>
        <strain evidence="1">Bd21</strain>
    </source>
</reference>
<dbReference type="InParanoid" id="A0A2K2D7P1"/>